<evidence type="ECO:0000313" key="2">
    <source>
        <dbReference type="Proteomes" id="UP001595758"/>
    </source>
</evidence>
<protein>
    <submittedName>
        <fullName evidence="1">Uncharacterized protein</fullName>
    </submittedName>
</protein>
<dbReference type="RefSeq" id="WP_382344004.1">
    <property type="nucleotide sequence ID" value="NZ_JBHSAB010000026.1"/>
</dbReference>
<dbReference type="Proteomes" id="UP001595758">
    <property type="component" value="Unassembled WGS sequence"/>
</dbReference>
<comment type="caution">
    <text evidence="1">The sequence shown here is derived from an EMBL/GenBank/DDBJ whole genome shotgun (WGS) entry which is preliminary data.</text>
</comment>
<gene>
    <name evidence="1" type="ORF">ACFORL_11105</name>
</gene>
<organism evidence="1 2">
    <name type="scientific">Legionella dresdenensis</name>
    <dbReference type="NCBI Taxonomy" id="450200"/>
    <lineage>
        <taxon>Bacteria</taxon>
        <taxon>Pseudomonadati</taxon>
        <taxon>Pseudomonadota</taxon>
        <taxon>Gammaproteobacteria</taxon>
        <taxon>Legionellales</taxon>
        <taxon>Legionellaceae</taxon>
        <taxon>Legionella</taxon>
    </lineage>
</organism>
<keyword evidence="2" id="KW-1185">Reference proteome</keyword>
<accession>A0ABV8CHB3</accession>
<evidence type="ECO:0000313" key="1">
    <source>
        <dbReference type="EMBL" id="MFC3909617.1"/>
    </source>
</evidence>
<dbReference type="EMBL" id="JBHSAB010000026">
    <property type="protein sequence ID" value="MFC3909617.1"/>
    <property type="molecule type" value="Genomic_DNA"/>
</dbReference>
<name>A0ABV8CHB3_9GAMM</name>
<proteinExistence type="predicted"/>
<reference evidence="2" key="1">
    <citation type="journal article" date="2019" name="Int. J. Syst. Evol. Microbiol.">
        <title>The Global Catalogue of Microorganisms (GCM) 10K type strain sequencing project: providing services to taxonomists for standard genome sequencing and annotation.</title>
        <authorList>
            <consortium name="The Broad Institute Genomics Platform"/>
            <consortium name="The Broad Institute Genome Sequencing Center for Infectious Disease"/>
            <person name="Wu L."/>
            <person name="Ma J."/>
        </authorList>
    </citation>
    <scope>NUCLEOTIDE SEQUENCE [LARGE SCALE GENOMIC DNA]</scope>
    <source>
        <strain evidence="2">CCUG 59858</strain>
    </source>
</reference>
<sequence length="140" mass="16007">MFRWNFFQTSNPPADLSDQTKIKSPIPQLMLNYPKFSYTPVPPNPELFSDIEDQKKLDMHITLLKKRHPHYTEKEIDEACKILIGKPVSKGKIVPLAERSGFVELEADDIETDMVMVPIEDTEEDALTQSFVYIPGNNGL</sequence>